<keyword evidence="2" id="KW-1185">Reference proteome</keyword>
<gene>
    <name evidence="1" type="ORF">HUW48_22270</name>
</gene>
<evidence type="ECO:0000313" key="1">
    <source>
        <dbReference type="EMBL" id="QMU30581.1"/>
    </source>
</evidence>
<evidence type="ECO:0000313" key="2">
    <source>
        <dbReference type="Proteomes" id="UP000514509"/>
    </source>
</evidence>
<name>A0A7L7LCN7_9BACT</name>
<dbReference type="KEGG" id="add:HUW48_22270"/>
<protein>
    <submittedName>
        <fullName evidence="1">Uncharacterized protein</fullName>
    </submittedName>
</protein>
<dbReference type="AlphaFoldDB" id="A0A7L7LCN7"/>
<dbReference type="EMBL" id="CP055153">
    <property type="protein sequence ID" value="QMU30581.1"/>
    <property type="molecule type" value="Genomic_DNA"/>
</dbReference>
<accession>A0A7L7LCN7</accession>
<reference evidence="1 2" key="1">
    <citation type="submission" date="2020-08" db="EMBL/GenBank/DDBJ databases">
        <title>Adhaeribacter dokdonensis sp. nov., isolated from the rhizosphere of Elymus tsukushiensis, a plant native to the Dokdo Islands, Republic of Korea.</title>
        <authorList>
            <person name="Ghim S.Y."/>
        </authorList>
    </citation>
    <scope>NUCLEOTIDE SEQUENCE [LARGE SCALE GENOMIC DNA]</scope>
    <source>
        <strain evidence="1 2">KUDC8001</strain>
    </source>
</reference>
<proteinExistence type="predicted"/>
<dbReference type="RefSeq" id="WP_182413027.1">
    <property type="nucleotide sequence ID" value="NZ_CP055153.1"/>
</dbReference>
<dbReference type="Proteomes" id="UP000514509">
    <property type="component" value="Chromosome"/>
</dbReference>
<organism evidence="1 2">
    <name type="scientific">Adhaeribacter radiodurans</name>
    <dbReference type="NCBI Taxonomy" id="2745197"/>
    <lineage>
        <taxon>Bacteria</taxon>
        <taxon>Pseudomonadati</taxon>
        <taxon>Bacteroidota</taxon>
        <taxon>Cytophagia</taxon>
        <taxon>Cytophagales</taxon>
        <taxon>Hymenobacteraceae</taxon>
        <taxon>Adhaeribacter</taxon>
    </lineage>
</organism>
<sequence>MTCIQNKVNSGISKSKYIQLEEFREFRKQLTADPQFQDFKKADEKSVKELFKYFTKLTSNSSKDKFITPAALDTIFQNLTNRRAFQPFGFVAHQEMKPSENKTNDKTEAWVDEVEFEWMENFSNWVNTQTGEILSDFQPSECDLKRKGAVK</sequence>